<keyword evidence="4 6" id="KW-0472">Membrane</keyword>
<dbReference type="OrthoDB" id="5784at2759"/>
<evidence type="ECO:0000313" key="9">
    <source>
        <dbReference type="Proteomes" id="UP001140453"/>
    </source>
</evidence>
<dbReference type="SUPFAM" id="SSF48317">
    <property type="entry name" value="Acid phosphatase/Vanadium-dependent haloperoxidase"/>
    <property type="match status" value="1"/>
</dbReference>
<protein>
    <submittedName>
        <fullName evidence="8">Phosphatidylinositol:ceramide phosphoinositol transferase (IPC synthase)</fullName>
    </submittedName>
</protein>
<feature type="transmembrane region" description="Helical" evidence="6">
    <location>
        <begin position="127"/>
        <end position="147"/>
    </location>
</feature>
<comment type="caution">
    <text evidence="8">The sequence shown here is derived from an EMBL/GenBank/DDBJ whole genome shotgun (WGS) entry which is preliminary data.</text>
</comment>
<feature type="region of interest" description="Disordered" evidence="5">
    <location>
        <begin position="32"/>
        <end position="54"/>
    </location>
</feature>
<dbReference type="GO" id="GO:0016740">
    <property type="term" value="F:transferase activity"/>
    <property type="evidence" value="ECO:0007669"/>
    <property type="project" value="UniProtKB-KW"/>
</dbReference>
<evidence type="ECO:0000256" key="1">
    <source>
        <dbReference type="ARBA" id="ARBA00004141"/>
    </source>
</evidence>
<dbReference type="InterPro" id="IPR036938">
    <property type="entry name" value="PAP2/HPO_sf"/>
</dbReference>
<dbReference type="GO" id="GO:0016020">
    <property type="term" value="C:membrane"/>
    <property type="evidence" value="ECO:0007669"/>
    <property type="project" value="UniProtKB-SubCell"/>
</dbReference>
<dbReference type="PANTHER" id="PTHR31310:SF11">
    <property type="entry name" value="INOSITOL PHOSPHORYLCERAMIDE SYNTHASE CATALYTIC SUBUNIT AUR1"/>
    <property type="match status" value="1"/>
</dbReference>
<dbReference type="EMBL" id="JAPEVB010000005">
    <property type="protein sequence ID" value="KAJ4388117.1"/>
    <property type="molecule type" value="Genomic_DNA"/>
</dbReference>
<sequence>MQDINSFLQAKPKLHIPHLQWPRALKINIPERFQPGGSRRRSRSRKPRRQHYDETTTDITRLQRSFNPLDGVRAIQRHRWGWLDIQYPLMAGFMIFSLVIAPMPILVKIGIPTISLLVCLMPATRQFFLPSMPIWIYLLYFFCSRFIPVQYRPHIWVKVLPALENVLYGTNISNILSAHTHPILDLLAWFPYGIGHFGGPAVCSAALFLFAAPSTTPVFARSFGWLALTGVTICLVFPCTPPWYEKEHGLEPAHYGMPGSPAGLARVDKLFGVDMYTTSFTTAPMPFGAFPSLHSANATLEALFMSFAFPRLRPLFIFYVGWLWWATMYLNHHYAVDLVGGSLIAVSIYSIARARYLPRQQADKKNRWAYDYVEIGEKPRNRGEEYGILGTKEEGYGLGLLEQRSVTTFGDEDQWTLGSSSSFSVSSSPRTSTTSPTLMSPSTPDGSFREHVSIPMNMNGQLVWDERERESELSEVVVVR</sequence>
<dbReference type="InterPro" id="IPR052185">
    <property type="entry name" value="IPC_Synthase-Related"/>
</dbReference>
<dbReference type="Pfam" id="PF14378">
    <property type="entry name" value="PAP2_3"/>
    <property type="match status" value="1"/>
</dbReference>
<evidence type="ECO:0000256" key="3">
    <source>
        <dbReference type="ARBA" id="ARBA00022989"/>
    </source>
</evidence>
<dbReference type="GO" id="GO:0006676">
    <property type="term" value="P:mannosyl diphosphorylinositol ceramide metabolic process"/>
    <property type="evidence" value="ECO:0007669"/>
    <property type="project" value="TreeGrafter"/>
</dbReference>
<dbReference type="CDD" id="cd03386">
    <property type="entry name" value="PAP2_Aur1_like"/>
    <property type="match status" value="1"/>
</dbReference>
<dbReference type="Gene3D" id="1.20.144.10">
    <property type="entry name" value="Phosphatidic acid phosphatase type 2/haloperoxidase"/>
    <property type="match status" value="1"/>
</dbReference>
<proteinExistence type="predicted"/>
<keyword evidence="8" id="KW-0808">Transferase</keyword>
<dbReference type="FunFam" id="1.20.144.10:FF:000015">
    <property type="entry name" value="Aureobasidin resistance protein Aur1"/>
    <property type="match status" value="1"/>
</dbReference>
<dbReference type="SMART" id="SM00014">
    <property type="entry name" value="acidPPc"/>
    <property type="match status" value="1"/>
</dbReference>
<feature type="compositionally biased region" description="Low complexity" evidence="5">
    <location>
        <begin position="419"/>
        <end position="444"/>
    </location>
</feature>
<comment type="subcellular location">
    <subcellularLocation>
        <location evidence="1">Membrane</location>
        <topology evidence="1">Multi-pass membrane protein</topology>
    </subcellularLocation>
</comment>
<gene>
    <name evidence="8" type="primary">AUR1</name>
    <name evidence="8" type="ORF">N0V93_008722</name>
</gene>
<evidence type="ECO:0000256" key="2">
    <source>
        <dbReference type="ARBA" id="ARBA00022692"/>
    </source>
</evidence>
<keyword evidence="9" id="KW-1185">Reference proteome</keyword>
<evidence type="ECO:0000256" key="6">
    <source>
        <dbReference type="SAM" id="Phobius"/>
    </source>
</evidence>
<feature type="compositionally biased region" description="Basic residues" evidence="5">
    <location>
        <begin position="38"/>
        <end position="49"/>
    </location>
</feature>
<dbReference type="GO" id="GO:0070916">
    <property type="term" value="C:inositol phosphoceramide synthase complex"/>
    <property type="evidence" value="ECO:0007669"/>
    <property type="project" value="TreeGrafter"/>
</dbReference>
<reference evidence="8" key="1">
    <citation type="submission" date="2022-10" db="EMBL/GenBank/DDBJ databases">
        <title>Tapping the CABI collections for fungal endophytes: first genome assemblies for Collariella, Neodidymelliopsis, Ascochyta clinopodiicola, Didymella pomorum, Didymosphaeria variabile, Neocosmospora piperis and Neocucurbitaria cava.</title>
        <authorList>
            <person name="Hill R."/>
        </authorList>
    </citation>
    <scope>NUCLEOTIDE SEQUENCE</scope>
    <source>
        <strain evidence="8">IMI 355082</strain>
    </source>
</reference>
<dbReference type="InterPro" id="IPR026841">
    <property type="entry name" value="Aur1/Ipt1"/>
</dbReference>
<dbReference type="AlphaFoldDB" id="A0A9W8YMI4"/>
<organism evidence="8 9">
    <name type="scientific">Gnomoniopsis smithogilvyi</name>
    <dbReference type="NCBI Taxonomy" id="1191159"/>
    <lineage>
        <taxon>Eukaryota</taxon>
        <taxon>Fungi</taxon>
        <taxon>Dikarya</taxon>
        <taxon>Ascomycota</taxon>
        <taxon>Pezizomycotina</taxon>
        <taxon>Sordariomycetes</taxon>
        <taxon>Sordariomycetidae</taxon>
        <taxon>Diaporthales</taxon>
        <taxon>Gnomoniaceae</taxon>
        <taxon>Gnomoniopsis</taxon>
    </lineage>
</organism>
<dbReference type="Proteomes" id="UP001140453">
    <property type="component" value="Unassembled WGS sequence"/>
</dbReference>
<dbReference type="PANTHER" id="PTHR31310">
    <property type="match status" value="1"/>
</dbReference>
<feature type="domain" description="Phosphatidic acid phosphatase type 2/haloperoxidase" evidence="7">
    <location>
        <begin position="216"/>
        <end position="353"/>
    </location>
</feature>
<feature type="transmembrane region" description="Helical" evidence="6">
    <location>
        <begin position="218"/>
        <end position="237"/>
    </location>
</feature>
<feature type="transmembrane region" description="Helical" evidence="6">
    <location>
        <begin position="186"/>
        <end position="212"/>
    </location>
</feature>
<feature type="region of interest" description="Disordered" evidence="5">
    <location>
        <begin position="418"/>
        <end position="452"/>
    </location>
</feature>
<evidence type="ECO:0000313" key="8">
    <source>
        <dbReference type="EMBL" id="KAJ4388117.1"/>
    </source>
</evidence>
<dbReference type="InterPro" id="IPR000326">
    <property type="entry name" value="PAP2/HPO"/>
</dbReference>
<name>A0A9W8YMI4_9PEZI</name>
<evidence type="ECO:0000256" key="5">
    <source>
        <dbReference type="SAM" id="MobiDB-lite"/>
    </source>
</evidence>
<evidence type="ECO:0000259" key="7">
    <source>
        <dbReference type="SMART" id="SM00014"/>
    </source>
</evidence>
<keyword evidence="3 6" id="KW-1133">Transmembrane helix</keyword>
<feature type="transmembrane region" description="Helical" evidence="6">
    <location>
        <begin position="338"/>
        <end position="357"/>
    </location>
</feature>
<evidence type="ECO:0000256" key="4">
    <source>
        <dbReference type="ARBA" id="ARBA00023136"/>
    </source>
</evidence>
<dbReference type="GO" id="GO:0030148">
    <property type="term" value="P:sphingolipid biosynthetic process"/>
    <property type="evidence" value="ECO:0007669"/>
    <property type="project" value="TreeGrafter"/>
</dbReference>
<keyword evidence="2 6" id="KW-0812">Transmembrane</keyword>
<accession>A0A9W8YMI4</accession>